<dbReference type="EMBL" id="CAUYUJ010005441">
    <property type="protein sequence ID" value="CAK0813655.1"/>
    <property type="molecule type" value="Genomic_DNA"/>
</dbReference>
<evidence type="ECO:0000256" key="1">
    <source>
        <dbReference type="SAM" id="MobiDB-lite"/>
    </source>
</evidence>
<feature type="compositionally biased region" description="Basic and acidic residues" evidence="1">
    <location>
        <begin position="176"/>
        <end position="195"/>
    </location>
</feature>
<evidence type="ECO:0000313" key="2">
    <source>
        <dbReference type="EMBL" id="CAK0813655.1"/>
    </source>
</evidence>
<accession>A0ABN9R5M5</accession>
<feature type="region of interest" description="Disordered" evidence="1">
    <location>
        <begin position="164"/>
        <end position="216"/>
    </location>
</feature>
<dbReference type="Proteomes" id="UP001189429">
    <property type="component" value="Unassembled WGS sequence"/>
</dbReference>
<gene>
    <name evidence="2" type="ORF">PCOR1329_LOCUS17492</name>
</gene>
<reference evidence="2" key="1">
    <citation type="submission" date="2023-10" db="EMBL/GenBank/DDBJ databases">
        <authorList>
            <person name="Chen Y."/>
            <person name="Shah S."/>
            <person name="Dougan E. K."/>
            <person name="Thang M."/>
            <person name="Chan C."/>
        </authorList>
    </citation>
    <scope>NUCLEOTIDE SEQUENCE [LARGE SCALE GENOMIC DNA]</scope>
</reference>
<protein>
    <submittedName>
        <fullName evidence="2">Uncharacterized protein</fullName>
    </submittedName>
</protein>
<feature type="non-terminal residue" evidence="2">
    <location>
        <position position="216"/>
    </location>
</feature>
<comment type="caution">
    <text evidence="2">The sequence shown here is derived from an EMBL/GenBank/DDBJ whole genome shotgun (WGS) entry which is preliminary data.</text>
</comment>
<name>A0ABN9R5M5_9DINO</name>
<organism evidence="2 3">
    <name type="scientific">Prorocentrum cordatum</name>
    <dbReference type="NCBI Taxonomy" id="2364126"/>
    <lineage>
        <taxon>Eukaryota</taxon>
        <taxon>Sar</taxon>
        <taxon>Alveolata</taxon>
        <taxon>Dinophyceae</taxon>
        <taxon>Prorocentrales</taxon>
        <taxon>Prorocentraceae</taxon>
        <taxon>Prorocentrum</taxon>
    </lineage>
</organism>
<feature type="compositionally biased region" description="Basic residues" evidence="1">
    <location>
        <begin position="1"/>
        <end position="31"/>
    </location>
</feature>
<evidence type="ECO:0000313" key="3">
    <source>
        <dbReference type="Proteomes" id="UP001189429"/>
    </source>
</evidence>
<feature type="region of interest" description="Disordered" evidence="1">
    <location>
        <begin position="1"/>
        <end position="84"/>
    </location>
</feature>
<proteinExistence type="predicted"/>
<sequence>MRSRRKRRRGRGGRGRRRRRGGGGGKGRRTKKENETARGIARCTSGMSGRRRGWSSGPPEHDGTSPAEHQNGSGCRPHKKSAPVHVHLLTRHGRRRLAPQRASAEGTDERRVIFSGPRGVHTVALDARNSSCALARGISHGNPGATEVQKATKELKNCGARLQTASGVSGTGRPGEYSREAETKGAHPSGRDLLRCRMPGRGVSEERRRRSPSSSS</sequence>
<keyword evidence="3" id="KW-1185">Reference proteome</keyword>